<reference evidence="1 2" key="1">
    <citation type="submission" date="2019-05" db="EMBL/GenBank/DDBJ databases">
        <title>Emergence of the Ug99 lineage of the wheat stem rust pathogen through somatic hybridization.</title>
        <authorList>
            <person name="Li F."/>
            <person name="Upadhyaya N.M."/>
            <person name="Sperschneider J."/>
            <person name="Matny O."/>
            <person name="Nguyen-Phuc H."/>
            <person name="Mago R."/>
            <person name="Raley C."/>
            <person name="Miller M.E."/>
            <person name="Silverstein K.A.T."/>
            <person name="Henningsen E."/>
            <person name="Hirsch C.D."/>
            <person name="Visser B."/>
            <person name="Pretorius Z.A."/>
            <person name="Steffenson B.J."/>
            <person name="Schwessinger B."/>
            <person name="Dodds P.N."/>
            <person name="Figueroa M."/>
        </authorList>
    </citation>
    <scope>NUCLEOTIDE SEQUENCE [LARGE SCALE GENOMIC DNA]</scope>
    <source>
        <strain evidence="1 2">Ug99</strain>
    </source>
</reference>
<dbReference type="EMBL" id="VDEP01000372">
    <property type="protein sequence ID" value="KAA1095438.1"/>
    <property type="molecule type" value="Genomic_DNA"/>
</dbReference>
<dbReference type="Proteomes" id="UP000325313">
    <property type="component" value="Unassembled WGS sequence"/>
</dbReference>
<name>A0A5B0P5I1_PUCGR</name>
<sequence length="92" mass="10785">MWRLGSSAQNPELHSKFSGDLFTIYKILDETILIACYFNLFTHVGKFPSRIMSHVHCYKRGLSNKMSMLAFNLFVEKIRDKECPYADLMFQI</sequence>
<protein>
    <submittedName>
        <fullName evidence="1">Uncharacterized protein</fullName>
    </submittedName>
</protein>
<dbReference type="AlphaFoldDB" id="A0A5B0P5I1"/>
<evidence type="ECO:0000313" key="2">
    <source>
        <dbReference type="Proteomes" id="UP000325313"/>
    </source>
</evidence>
<accession>A0A5B0P5I1</accession>
<organism evidence="1 2">
    <name type="scientific">Puccinia graminis f. sp. tritici</name>
    <dbReference type="NCBI Taxonomy" id="56615"/>
    <lineage>
        <taxon>Eukaryota</taxon>
        <taxon>Fungi</taxon>
        <taxon>Dikarya</taxon>
        <taxon>Basidiomycota</taxon>
        <taxon>Pucciniomycotina</taxon>
        <taxon>Pucciniomycetes</taxon>
        <taxon>Pucciniales</taxon>
        <taxon>Pucciniaceae</taxon>
        <taxon>Puccinia</taxon>
    </lineage>
</organism>
<gene>
    <name evidence="1" type="ORF">PGTUg99_031335</name>
</gene>
<proteinExistence type="predicted"/>
<comment type="caution">
    <text evidence="1">The sequence shown here is derived from an EMBL/GenBank/DDBJ whole genome shotgun (WGS) entry which is preliminary data.</text>
</comment>
<evidence type="ECO:0000313" key="1">
    <source>
        <dbReference type="EMBL" id="KAA1095438.1"/>
    </source>
</evidence>